<feature type="domain" description="YqaJ viral recombinase" evidence="2">
    <location>
        <begin position="8"/>
        <end position="142"/>
    </location>
</feature>
<evidence type="ECO:0000256" key="1">
    <source>
        <dbReference type="SAM" id="Coils"/>
    </source>
</evidence>
<keyword evidence="3" id="KW-0378">Hydrolase</keyword>
<accession>A0A6M0K2Y3</accession>
<comment type="caution">
    <text evidence="3">The sequence shown here is derived from an EMBL/GenBank/DDBJ whole genome shotgun (WGS) entry which is preliminary data.</text>
</comment>
<evidence type="ECO:0000313" key="3">
    <source>
        <dbReference type="EMBL" id="NEV64136.1"/>
    </source>
</evidence>
<dbReference type="PANTHER" id="PTHR46609">
    <property type="entry name" value="EXONUCLEASE, PHAGE-TYPE/RECB, C-TERMINAL DOMAIN-CONTAINING PROTEIN"/>
    <property type="match status" value="1"/>
</dbReference>
<dbReference type="InterPro" id="IPR051703">
    <property type="entry name" value="NF-kappa-B_Signaling_Reg"/>
</dbReference>
<dbReference type="GO" id="GO:0004519">
    <property type="term" value="F:endonuclease activity"/>
    <property type="evidence" value="ECO:0007669"/>
    <property type="project" value="UniProtKB-KW"/>
</dbReference>
<sequence length="301" mass="33830">MLTEAHAEARRRGIGGSDVAAIAGLSPWRSALDVYYDKTEGSPQEENDAMHWGSILEEPVAAEYARVTGHKIRRVNSVLEHPEHPFMLASLDRRIVAHPDGPGVLEIKTTLRRTDDWGEPGTDAVPDYYALQVHQYLTITGHTWADLAVLFLAERRFEIYRLGADPEISAWLIALERRFWTEHVEPRIPPEPQSLSDLARRYPKDSGGRIVADGELLAAHANLQQVREEIKGLESRKDALEVQLKQAMAEASELVGADGKPIATWKTQARKRLDTKALRAAHPEIVQQFTTQAESRVFRLK</sequence>
<keyword evidence="4" id="KW-1185">Reference proteome</keyword>
<dbReference type="Pfam" id="PF09588">
    <property type="entry name" value="YqaJ"/>
    <property type="match status" value="1"/>
</dbReference>
<organism evidence="3 4">
    <name type="scientific">Thiorhodococcus minor</name>
    <dbReference type="NCBI Taxonomy" id="57489"/>
    <lineage>
        <taxon>Bacteria</taxon>
        <taxon>Pseudomonadati</taxon>
        <taxon>Pseudomonadota</taxon>
        <taxon>Gammaproteobacteria</taxon>
        <taxon>Chromatiales</taxon>
        <taxon>Chromatiaceae</taxon>
        <taxon>Thiorhodococcus</taxon>
    </lineage>
</organism>
<dbReference type="InterPro" id="IPR017482">
    <property type="entry name" value="Lambda-type_endonuclease"/>
</dbReference>
<dbReference type="NCBIfam" id="TIGR03033">
    <property type="entry name" value="phage_rel_nuc"/>
    <property type="match status" value="1"/>
</dbReference>
<feature type="coiled-coil region" evidence="1">
    <location>
        <begin position="216"/>
        <end position="257"/>
    </location>
</feature>
<reference evidence="3 4" key="1">
    <citation type="submission" date="2020-02" db="EMBL/GenBank/DDBJ databases">
        <title>Genome sequences of Thiorhodococcus mannitoliphagus and Thiorhodococcus minor, purple sulfur photosynthetic bacteria in the gammaproteobacterial family, Chromatiaceae.</title>
        <authorList>
            <person name="Aviles F.A."/>
            <person name="Meyer T.E."/>
            <person name="Kyndt J.A."/>
        </authorList>
    </citation>
    <scope>NUCLEOTIDE SEQUENCE [LARGE SCALE GENOMIC DNA]</scope>
    <source>
        <strain evidence="3 4">DSM 11518</strain>
    </source>
</reference>
<dbReference type="InterPro" id="IPR011604">
    <property type="entry name" value="PDDEXK-like_dom_sf"/>
</dbReference>
<dbReference type="RefSeq" id="WP_164454671.1">
    <property type="nucleotide sequence ID" value="NZ_JAAIJQ010000075.1"/>
</dbReference>
<name>A0A6M0K2Y3_9GAMM</name>
<evidence type="ECO:0000313" key="4">
    <source>
        <dbReference type="Proteomes" id="UP000483379"/>
    </source>
</evidence>
<keyword evidence="3" id="KW-0540">Nuclease</keyword>
<keyword evidence="3" id="KW-0255">Endonuclease</keyword>
<dbReference type="Gene3D" id="3.90.320.10">
    <property type="match status" value="1"/>
</dbReference>
<dbReference type="EMBL" id="JAAIJQ010000075">
    <property type="protein sequence ID" value="NEV64136.1"/>
    <property type="molecule type" value="Genomic_DNA"/>
</dbReference>
<dbReference type="SUPFAM" id="SSF52980">
    <property type="entry name" value="Restriction endonuclease-like"/>
    <property type="match status" value="1"/>
</dbReference>
<protein>
    <submittedName>
        <fullName evidence="3">Endonuclease</fullName>
    </submittedName>
</protein>
<evidence type="ECO:0000259" key="2">
    <source>
        <dbReference type="Pfam" id="PF09588"/>
    </source>
</evidence>
<dbReference type="InterPro" id="IPR011335">
    <property type="entry name" value="Restrct_endonuc-II-like"/>
</dbReference>
<keyword evidence="1" id="KW-0175">Coiled coil</keyword>
<proteinExistence type="predicted"/>
<dbReference type="InterPro" id="IPR019080">
    <property type="entry name" value="YqaJ_viral_recombinase"/>
</dbReference>
<dbReference type="Proteomes" id="UP000483379">
    <property type="component" value="Unassembled WGS sequence"/>
</dbReference>
<dbReference type="PANTHER" id="PTHR46609:SF6">
    <property type="entry name" value="EXONUCLEASE, PHAGE-TYPE_RECB, C-TERMINAL DOMAIN-CONTAINING PROTEIN-RELATED"/>
    <property type="match status" value="1"/>
</dbReference>
<dbReference type="AlphaFoldDB" id="A0A6M0K2Y3"/>
<gene>
    <name evidence="3" type="ORF">G3446_19985</name>
</gene>